<feature type="compositionally biased region" description="Basic and acidic residues" evidence="1">
    <location>
        <begin position="172"/>
        <end position="181"/>
    </location>
</feature>
<evidence type="ECO:0000313" key="3">
    <source>
        <dbReference type="Proteomes" id="UP000192247"/>
    </source>
</evidence>
<name>A0A1V9XLE1_9ACAR</name>
<sequence length="201" mass="22571">MIAELTFTPLFTQRPVVLCYDDHEFTVWPLTQWDPWLSIHHPGPPMAVFGHHAHSHMQERDRQFLPGKIPRATAVQAAGRHQLCSFLVTCNGDERFPHKQPPPGGNAEEDLIPQVPTVRGLATIAEYNCFDVHRPWILWRESTETNAAADIAEAAEEHIGHTVGEDLTAQKVEKPDAHQAESHPPTLTNQTTDPLETFSTK</sequence>
<dbReference type="EMBL" id="MNPL01008215">
    <property type="protein sequence ID" value="OQR74327.1"/>
    <property type="molecule type" value="Genomic_DNA"/>
</dbReference>
<reference evidence="2 3" key="1">
    <citation type="journal article" date="2017" name="Gigascience">
        <title>Draft genome of the honey bee ectoparasitic mite, Tropilaelaps mercedesae, is shaped by the parasitic life history.</title>
        <authorList>
            <person name="Dong X."/>
            <person name="Armstrong S.D."/>
            <person name="Xia D."/>
            <person name="Makepeace B.L."/>
            <person name="Darby A.C."/>
            <person name="Kadowaki T."/>
        </authorList>
    </citation>
    <scope>NUCLEOTIDE SEQUENCE [LARGE SCALE GENOMIC DNA]</scope>
    <source>
        <strain evidence="2">Wuxi-XJTLU</strain>
    </source>
</reference>
<dbReference type="AlphaFoldDB" id="A0A1V9XLE1"/>
<feature type="region of interest" description="Disordered" evidence="1">
    <location>
        <begin position="172"/>
        <end position="201"/>
    </location>
</feature>
<feature type="compositionally biased region" description="Polar residues" evidence="1">
    <location>
        <begin position="185"/>
        <end position="201"/>
    </location>
</feature>
<keyword evidence="3" id="KW-1185">Reference proteome</keyword>
<evidence type="ECO:0000256" key="1">
    <source>
        <dbReference type="SAM" id="MobiDB-lite"/>
    </source>
</evidence>
<accession>A0A1V9XLE1</accession>
<dbReference type="Proteomes" id="UP000192247">
    <property type="component" value="Unassembled WGS sequence"/>
</dbReference>
<gene>
    <name evidence="2" type="ORF">BIW11_09156</name>
</gene>
<evidence type="ECO:0000313" key="2">
    <source>
        <dbReference type="EMBL" id="OQR74327.1"/>
    </source>
</evidence>
<comment type="caution">
    <text evidence="2">The sequence shown here is derived from an EMBL/GenBank/DDBJ whole genome shotgun (WGS) entry which is preliminary data.</text>
</comment>
<dbReference type="InParanoid" id="A0A1V9XLE1"/>
<organism evidence="2 3">
    <name type="scientific">Tropilaelaps mercedesae</name>
    <dbReference type="NCBI Taxonomy" id="418985"/>
    <lineage>
        <taxon>Eukaryota</taxon>
        <taxon>Metazoa</taxon>
        <taxon>Ecdysozoa</taxon>
        <taxon>Arthropoda</taxon>
        <taxon>Chelicerata</taxon>
        <taxon>Arachnida</taxon>
        <taxon>Acari</taxon>
        <taxon>Parasitiformes</taxon>
        <taxon>Mesostigmata</taxon>
        <taxon>Gamasina</taxon>
        <taxon>Dermanyssoidea</taxon>
        <taxon>Laelapidae</taxon>
        <taxon>Tropilaelaps</taxon>
    </lineage>
</organism>
<protein>
    <submittedName>
        <fullName evidence="2">Uncharacterized protein</fullName>
    </submittedName>
</protein>
<proteinExistence type="predicted"/>